<name>A0A381NV85_9ZZZZ</name>
<sequence>MPDSQFCSVLTQQLGEPLAGTAPYAEHFVFISWPKKYWQYEALEAKGGFPQGLKKWMKEQNKVNGKISIRLASRAGLSHYKADIFIYPGKWCYSNVLPEEIPTVLESHFRNDTASGFSAGKFEHDQIFICTHGRHDKCCAKFGQELADKMRYHVLRQKVAVEVWESSHLGGHRFAATMIDFPTGRAYGRLRPEAIPNFLESRKQGLVYGSAYRGSVFLTDLEQVAEAHAQHFCCVQQWACNVRIKKIKKLTEDKFQCIAEFLHSKKSAASQKIIPDKLAFSFKLKGFTSPAGCDVLEEPKSRKCWELESTVPSLNVM</sequence>
<dbReference type="Pfam" id="PF06999">
    <property type="entry name" value="Suc_Fer-like"/>
    <property type="match status" value="1"/>
</dbReference>
<evidence type="ECO:0000313" key="1">
    <source>
        <dbReference type="EMBL" id="SUZ58525.1"/>
    </source>
</evidence>
<protein>
    <recommendedName>
        <fullName evidence="2">Sucrase ferredoxin</fullName>
    </recommendedName>
</protein>
<dbReference type="CDD" id="cd03062">
    <property type="entry name" value="TRX_Fd_Sucrase"/>
    <property type="match status" value="1"/>
</dbReference>
<dbReference type="InterPro" id="IPR009737">
    <property type="entry name" value="Aim32/Apd1-like"/>
</dbReference>
<proteinExistence type="predicted"/>
<organism evidence="1">
    <name type="scientific">marine metagenome</name>
    <dbReference type="NCBI Taxonomy" id="408172"/>
    <lineage>
        <taxon>unclassified sequences</taxon>
        <taxon>metagenomes</taxon>
        <taxon>ecological metagenomes</taxon>
    </lineage>
</organism>
<dbReference type="EMBL" id="UINC01000625">
    <property type="protein sequence ID" value="SUZ58525.1"/>
    <property type="molecule type" value="Genomic_DNA"/>
</dbReference>
<dbReference type="Gene3D" id="3.40.30.10">
    <property type="entry name" value="Glutaredoxin"/>
    <property type="match status" value="1"/>
</dbReference>
<dbReference type="InterPro" id="IPR036249">
    <property type="entry name" value="Thioredoxin-like_sf"/>
</dbReference>
<gene>
    <name evidence="1" type="ORF">METZ01_LOCUS11379</name>
</gene>
<reference evidence="1" key="1">
    <citation type="submission" date="2018-05" db="EMBL/GenBank/DDBJ databases">
        <authorList>
            <person name="Lanie J.A."/>
            <person name="Ng W.-L."/>
            <person name="Kazmierczak K.M."/>
            <person name="Andrzejewski T.M."/>
            <person name="Davidsen T.M."/>
            <person name="Wayne K.J."/>
            <person name="Tettelin H."/>
            <person name="Glass J.I."/>
            <person name="Rusch D."/>
            <person name="Podicherti R."/>
            <person name="Tsui H.-C.T."/>
            <person name="Winkler M.E."/>
        </authorList>
    </citation>
    <scope>NUCLEOTIDE SEQUENCE</scope>
</reference>
<dbReference type="PANTHER" id="PTHR31902">
    <property type="entry name" value="ACTIN PATCHES DISTAL PROTEIN 1"/>
    <property type="match status" value="1"/>
</dbReference>
<dbReference type="SUPFAM" id="SSF52833">
    <property type="entry name" value="Thioredoxin-like"/>
    <property type="match status" value="1"/>
</dbReference>
<accession>A0A381NV85</accession>
<dbReference type="AlphaFoldDB" id="A0A381NV85"/>
<dbReference type="PANTHER" id="PTHR31902:SF22">
    <property type="entry name" value="SLL1203 PROTEIN"/>
    <property type="match status" value="1"/>
</dbReference>
<evidence type="ECO:0008006" key="2">
    <source>
        <dbReference type="Google" id="ProtNLM"/>
    </source>
</evidence>